<comment type="caution">
    <text evidence="3">The sequence shown here is derived from an EMBL/GenBank/DDBJ whole genome shotgun (WGS) entry which is preliminary data.</text>
</comment>
<dbReference type="Proteomes" id="UP000308549">
    <property type="component" value="Unassembled WGS sequence"/>
</dbReference>
<evidence type="ECO:0000313" key="3">
    <source>
        <dbReference type="EMBL" id="TKA26328.1"/>
    </source>
</evidence>
<organism evidence="3 4">
    <name type="scientific">Salinomyces thailandicus</name>
    <dbReference type="NCBI Taxonomy" id="706561"/>
    <lineage>
        <taxon>Eukaryota</taxon>
        <taxon>Fungi</taxon>
        <taxon>Dikarya</taxon>
        <taxon>Ascomycota</taxon>
        <taxon>Pezizomycotina</taxon>
        <taxon>Dothideomycetes</taxon>
        <taxon>Dothideomycetidae</taxon>
        <taxon>Mycosphaerellales</taxon>
        <taxon>Teratosphaeriaceae</taxon>
        <taxon>Salinomyces</taxon>
    </lineage>
</organism>
<evidence type="ECO:0000256" key="1">
    <source>
        <dbReference type="ARBA" id="ARBA00022448"/>
    </source>
</evidence>
<reference evidence="3 4" key="1">
    <citation type="submission" date="2017-03" db="EMBL/GenBank/DDBJ databases">
        <title>Genomes of endolithic fungi from Antarctica.</title>
        <authorList>
            <person name="Coleine C."/>
            <person name="Masonjones S."/>
            <person name="Stajich J.E."/>
        </authorList>
    </citation>
    <scope>NUCLEOTIDE SEQUENCE [LARGE SCALE GENOMIC DNA]</scope>
    <source>
        <strain evidence="3 4">CCFEE 6315</strain>
    </source>
</reference>
<protein>
    <submittedName>
        <fullName evidence="3">Uncharacterized protein</fullName>
    </submittedName>
</protein>
<dbReference type="GO" id="GO:0022857">
    <property type="term" value="F:transmembrane transporter activity"/>
    <property type="evidence" value="ECO:0007669"/>
    <property type="project" value="InterPro"/>
</dbReference>
<dbReference type="InterPro" id="IPR010573">
    <property type="entry name" value="MFS_Str1/Tri12-like"/>
</dbReference>
<feature type="transmembrane region" description="Helical" evidence="2">
    <location>
        <begin position="49"/>
        <end position="71"/>
    </location>
</feature>
<evidence type="ECO:0000313" key="4">
    <source>
        <dbReference type="Proteomes" id="UP000308549"/>
    </source>
</evidence>
<gene>
    <name evidence="3" type="ORF">B0A50_05107</name>
</gene>
<evidence type="ECO:0000256" key="2">
    <source>
        <dbReference type="SAM" id="Phobius"/>
    </source>
</evidence>
<keyword evidence="1" id="KW-0813">Transport</keyword>
<dbReference type="AlphaFoldDB" id="A0A4U0TVJ8"/>
<keyword evidence="2" id="KW-1133">Transmembrane helix</keyword>
<name>A0A4U0TVJ8_9PEZI</name>
<keyword evidence="4" id="KW-1185">Reference proteome</keyword>
<dbReference type="EMBL" id="NAJL01000029">
    <property type="protein sequence ID" value="TKA26328.1"/>
    <property type="molecule type" value="Genomic_DNA"/>
</dbReference>
<dbReference type="OrthoDB" id="4161376at2759"/>
<sequence>MAALNAGLPKSQLTQVLAAIGTTDLSTANFTSAVVSAVTQAAKEAYCEAFFIVAMTSMAFGIVGLIACACCKDVDHKMDQQIEVYLENDKLADRNKYH</sequence>
<proteinExistence type="predicted"/>
<keyword evidence="2" id="KW-0472">Membrane</keyword>
<keyword evidence="2" id="KW-0812">Transmembrane</keyword>
<dbReference type="Pfam" id="PF06609">
    <property type="entry name" value="TRI12"/>
    <property type="match status" value="1"/>
</dbReference>
<accession>A0A4U0TVJ8</accession>